<accession>A0A834SK03</accession>
<dbReference type="EMBL" id="JAAIUW010000013">
    <property type="protein sequence ID" value="KAF7802337.1"/>
    <property type="molecule type" value="Genomic_DNA"/>
</dbReference>
<dbReference type="Proteomes" id="UP000634136">
    <property type="component" value="Unassembled WGS sequence"/>
</dbReference>
<evidence type="ECO:0000313" key="1">
    <source>
        <dbReference type="EMBL" id="KAF7802337.1"/>
    </source>
</evidence>
<dbReference type="AlphaFoldDB" id="A0A834SK03"/>
<proteinExistence type="predicted"/>
<gene>
    <name evidence="1" type="ORF">G2W53_041448</name>
</gene>
<evidence type="ECO:0000313" key="2">
    <source>
        <dbReference type="Proteomes" id="UP000634136"/>
    </source>
</evidence>
<protein>
    <submittedName>
        <fullName evidence="1">Uncharacterized protein</fullName>
    </submittedName>
</protein>
<reference evidence="1" key="1">
    <citation type="submission" date="2020-09" db="EMBL/GenBank/DDBJ databases">
        <title>Genome-Enabled Discovery of Anthraquinone Biosynthesis in Senna tora.</title>
        <authorList>
            <person name="Kang S.-H."/>
            <person name="Pandey R.P."/>
            <person name="Lee C.-M."/>
            <person name="Sim J.-S."/>
            <person name="Jeong J.-T."/>
            <person name="Choi B.-S."/>
            <person name="Jung M."/>
            <person name="Ginzburg D."/>
            <person name="Zhao K."/>
            <person name="Won S.Y."/>
            <person name="Oh T.-J."/>
            <person name="Yu Y."/>
            <person name="Kim N.-H."/>
            <person name="Lee O.R."/>
            <person name="Lee T.-H."/>
            <person name="Bashyal P."/>
            <person name="Kim T.-S."/>
            <person name="Lee W.-H."/>
            <person name="Kawkins C."/>
            <person name="Kim C.-K."/>
            <person name="Kim J.S."/>
            <person name="Ahn B.O."/>
            <person name="Rhee S.Y."/>
            <person name="Sohng J.K."/>
        </authorList>
    </citation>
    <scope>NUCLEOTIDE SEQUENCE</scope>
    <source>
        <tissue evidence="1">Leaf</tissue>
    </source>
</reference>
<sequence length="40" mass="4416">MLIRKTASTSEEASVLKPVKASKIRCFWINCSDCTPVSKS</sequence>
<organism evidence="1 2">
    <name type="scientific">Senna tora</name>
    <dbReference type="NCBI Taxonomy" id="362788"/>
    <lineage>
        <taxon>Eukaryota</taxon>
        <taxon>Viridiplantae</taxon>
        <taxon>Streptophyta</taxon>
        <taxon>Embryophyta</taxon>
        <taxon>Tracheophyta</taxon>
        <taxon>Spermatophyta</taxon>
        <taxon>Magnoliopsida</taxon>
        <taxon>eudicotyledons</taxon>
        <taxon>Gunneridae</taxon>
        <taxon>Pentapetalae</taxon>
        <taxon>rosids</taxon>
        <taxon>fabids</taxon>
        <taxon>Fabales</taxon>
        <taxon>Fabaceae</taxon>
        <taxon>Caesalpinioideae</taxon>
        <taxon>Cassia clade</taxon>
        <taxon>Senna</taxon>
    </lineage>
</organism>
<keyword evidence="2" id="KW-1185">Reference proteome</keyword>
<comment type="caution">
    <text evidence="1">The sequence shown here is derived from an EMBL/GenBank/DDBJ whole genome shotgun (WGS) entry which is preliminary data.</text>
</comment>
<name>A0A834SK03_9FABA</name>